<dbReference type="OrthoDB" id="10025005at2759"/>
<accession>A0A9N9HU62</accession>
<dbReference type="SUPFAM" id="SSF54695">
    <property type="entry name" value="POZ domain"/>
    <property type="match status" value="1"/>
</dbReference>
<dbReference type="AlphaFoldDB" id="A0A9N9HU62"/>
<evidence type="ECO:0000313" key="3">
    <source>
        <dbReference type="Proteomes" id="UP000789759"/>
    </source>
</evidence>
<reference evidence="2" key="1">
    <citation type="submission" date="2021-06" db="EMBL/GenBank/DDBJ databases">
        <authorList>
            <person name="Kallberg Y."/>
            <person name="Tangrot J."/>
            <person name="Rosling A."/>
        </authorList>
    </citation>
    <scope>NUCLEOTIDE SEQUENCE</scope>
    <source>
        <strain evidence="2">FL966</strain>
    </source>
</reference>
<dbReference type="GO" id="GO:0051260">
    <property type="term" value="P:protein homooligomerization"/>
    <property type="evidence" value="ECO:0007669"/>
    <property type="project" value="InterPro"/>
</dbReference>
<dbReference type="InterPro" id="IPR011333">
    <property type="entry name" value="SKP1/BTB/POZ_sf"/>
</dbReference>
<evidence type="ECO:0000313" key="2">
    <source>
        <dbReference type="EMBL" id="CAG8705212.1"/>
    </source>
</evidence>
<dbReference type="EMBL" id="CAJVQA010011233">
    <property type="protein sequence ID" value="CAG8705212.1"/>
    <property type="molecule type" value="Genomic_DNA"/>
</dbReference>
<dbReference type="Gene3D" id="3.30.710.10">
    <property type="entry name" value="Potassium Channel Kv1.1, Chain A"/>
    <property type="match status" value="1"/>
</dbReference>
<sequence length="296" mass="34409">MLEEISDQLEKTFMNEEINVKNGILKKLDADDRIILNVGGVKYETFRSTLTAYPETLLGIMFADRNKEMLHPINGNEFFFDRDGYLFRHILQYYRTGMIHWPEPIAYHDDSTNHTRLELKKSNKSFERSEIKDDNTIPSYIAVVDNVNGFLNSLIDVMHQLAGLFEKHIFITFYHDRQPPIFSLITPNLNVVKNETAPFRENIRKLLLPYAGVGYTLLMNFEREIELYLKGEIPELNWSIEKPAGLPNRFILHLSFNDKFLKQQILKNSYLAKVVYNTNGSSNNDKSRGHTTNING</sequence>
<gene>
    <name evidence="2" type="ORF">CPELLU_LOCUS12034</name>
</gene>
<dbReference type="PANTHER" id="PTHR14499:SF136">
    <property type="entry name" value="GH08630P"/>
    <property type="match status" value="1"/>
</dbReference>
<dbReference type="Pfam" id="PF02214">
    <property type="entry name" value="BTB_2"/>
    <property type="match status" value="1"/>
</dbReference>
<protein>
    <submittedName>
        <fullName evidence="2">3764_t:CDS:1</fullName>
    </submittedName>
</protein>
<keyword evidence="3" id="KW-1185">Reference proteome</keyword>
<comment type="caution">
    <text evidence="2">The sequence shown here is derived from an EMBL/GenBank/DDBJ whole genome shotgun (WGS) entry which is preliminary data.</text>
</comment>
<dbReference type="InterPro" id="IPR003131">
    <property type="entry name" value="T1-type_BTB"/>
</dbReference>
<dbReference type="Proteomes" id="UP000789759">
    <property type="component" value="Unassembled WGS sequence"/>
</dbReference>
<proteinExistence type="predicted"/>
<feature type="domain" description="Potassium channel tetramerisation-type BTB" evidence="1">
    <location>
        <begin position="34"/>
        <end position="102"/>
    </location>
</feature>
<dbReference type="PANTHER" id="PTHR14499">
    <property type="entry name" value="POTASSIUM CHANNEL TETRAMERIZATION DOMAIN-CONTAINING"/>
    <property type="match status" value="1"/>
</dbReference>
<name>A0A9N9HU62_9GLOM</name>
<organism evidence="2 3">
    <name type="scientific">Cetraspora pellucida</name>
    <dbReference type="NCBI Taxonomy" id="1433469"/>
    <lineage>
        <taxon>Eukaryota</taxon>
        <taxon>Fungi</taxon>
        <taxon>Fungi incertae sedis</taxon>
        <taxon>Mucoromycota</taxon>
        <taxon>Glomeromycotina</taxon>
        <taxon>Glomeromycetes</taxon>
        <taxon>Diversisporales</taxon>
        <taxon>Gigasporaceae</taxon>
        <taxon>Cetraspora</taxon>
    </lineage>
</organism>
<evidence type="ECO:0000259" key="1">
    <source>
        <dbReference type="Pfam" id="PF02214"/>
    </source>
</evidence>